<gene>
    <name evidence="2" type="ORF">BDU57DRAFT_373210</name>
</gene>
<dbReference type="Proteomes" id="UP000800096">
    <property type="component" value="Unassembled WGS sequence"/>
</dbReference>
<feature type="transmembrane region" description="Helical" evidence="1">
    <location>
        <begin position="111"/>
        <end position="130"/>
    </location>
</feature>
<proteinExistence type="predicted"/>
<keyword evidence="3" id="KW-1185">Reference proteome</keyword>
<organism evidence="2 3">
    <name type="scientific">Ampelomyces quisqualis</name>
    <name type="common">Powdery mildew agent</name>
    <dbReference type="NCBI Taxonomy" id="50730"/>
    <lineage>
        <taxon>Eukaryota</taxon>
        <taxon>Fungi</taxon>
        <taxon>Dikarya</taxon>
        <taxon>Ascomycota</taxon>
        <taxon>Pezizomycotina</taxon>
        <taxon>Dothideomycetes</taxon>
        <taxon>Pleosporomycetidae</taxon>
        <taxon>Pleosporales</taxon>
        <taxon>Pleosporineae</taxon>
        <taxon>Phaeosphaeriaceae</taxon>
        <taxon>Ampelomyces</taxon>
    </lineage>
</organism>
<keyword evidence="1" id="KW-0812">Transmembrane</keyword>
<feature type="transmembrane region" description="Helical" evidence="1">
    <location>
        <begin position="36"/>
        <end position="57"/>
    </location>
</feature>
<keyword evidence="1" id="KW-1133">Transmembrane helix</keyword>
<name>A0A6A5QCX2_AMPQU</name>
<dbReference type="AlphaFoldDB" id="A0A6A5QCX2"/>
<evidence type="ECO:0000313" key="3">
    <source>
        <dbReference type="Proteomes" id="UP000800096"/>
    </source>
</evidence>
<sequence>MTFPRPLTTLITPFVSVAHASLPLLITRRFTLYPTPFASVLLCYGQCILCRGVWGLLSRRISHPTLFGKVIPHRAVYYQMHMHQDELGFDYMYMDIIFPEEHIGTGIRIGIIYFLCCFLFCFVLCFFWGGEGGPCAFYARTL</sequence>
<dbReference type="EMBL" id="ML979140">
    <property type="protein sequence ID" value="KAF1912646.1"/>
    <property type="molecule type" value="Genomic_DNA"/>
</dbReference>
<evidence type="ECO:0000313" key="2">
    <source>
        <dbReference type="EMBL" id="KAF1912646.1"/>
    </source>
</evidence>
<reference evidence="2" key="1">
    <citation type="journal article" date="2020" name="Stud. Mycol.">
        <title>101 Dothideomycetes genomes: a test case for predicting lifestyles and emergence of pathogens.</title>
        <authorList>
            <person name="Haridas S."/>
            <person name="Albert R."/>
            <person name="Binder M."/>
            <person name="Bloem J."/>
            <person name="Labutti K."/>
            <person name="Salamov A."/>
            <person name="Andreopoulos B."/>
            <person name="Baker S."/>
            <person name="Barry K."/>
            <person name="Bills G."/>
            <person name="Bluhm B."/>
            <person name="Cannon C."/>
            <person name="Castanera R."/>
            <person name="Culley D."/>
            <person name="Daum C."/>
            <person name="Ezra D."/>
            <person name="Gonzalez J."/>
            <person name="Henrissat B."/>
            <person name="Kuo A."/>
            <person name="Liang C."/>
            <person name="Lipzen A."/>
            <person name="Lutzoni F."/>
            <person name="Magnuson J."/>
            <person name="Mondo S."/>
            <person name="Nolan M."/>
            <person name="Ohm R."/>
            <person name="Pangilinan J."/>
            <person name="Park H.-J."/>
            <person name="Ramirez L."/>
            <person name="Alfaro M."/>
            <person name="Sun H."/>
            <person name="Tritt A."/>
            <person name="Yoshinaga Y."/>
            <person name="Zwiers L.-H."/>
            <person name="Turgeon B."/>
            <person name="Goodwin S."/>
            <person name="Spatafora J."/>
            <person name="Crous P."/>
            <person name="Grigoriev I."/>
        </authorList>
    </citation>
    <scope>NUCLEOTIDE SEQUENCE</scope>
    <source>
        <strain evidence="2">HMLAC05119</strain>
    </source>
</reference>
<protein>
    <submittedName>
        <fullName evidence="2">Uncharacterized protein</fullName>
    </submittedName>
</protein>
<evidence type="ECO:0000256" key="1">
    <source>
        <dbReference type="SAM" id="Phobius"/>
    </source>
</evidence>
<accession>A0A6A5QCX2</accession>
<keyword evidence="1" id="KW-0472">Membrane</keyword>